<keyword evidence="1" id="KW-0472">Membrane</keyword>
<dbReference type="RefSeq" id="XP_062719552.1">
    <property type="nucleotide sequence ID" value="XM_062868078.1"/>
</dbReference>
<feature type="transmembrane region" description="Helical" evidence="1">
    <location>
        <begin position="45"/>
        <end position="71"/>
    </location>
</feature>
<comment type="caution">
    <text evidence="2">The sequence shown here is derived from an EMBL/GenBank/DDBJ whole genome shotgun (WGS) entry which is preliminary data.</text>
</comment>
<protein>
    <submittedName>
        <fullName evidence="2">Uncharacterized protein</fullName>
    </submittedName>
</protein>
<organism evidence="2 3">
    <name type="scientific">Chaetomium strumarium</name>
    <dbReference type="NCBI Taxonomy" id="1170767"/>
    <lineage>
        <taxon>Eukaryota</taxon>
        <taxon>Fungi</taxon>
        <taxon>Dikarya</taxon>
        <taxon>Ascomycota</taxon>
        <taxon>Pezizomycotina</taxon>
        <taxon>Sordariomycetes</taxon>
        <taxon>Sordariomycetidae</taxon>
        <taxon>Sordariales</taxon>
        <taxon>Chaetomiaceae</taxon>
        <taxon>Chaetomium</taxon>
    </lineage>
</organism>
<evidence type="ECO:0000313" key="3">
    <source>
        <dbReference type="Proteomes" id="UP001273166"/>
    </source>
</evidence>
<keyword evidence="1" id="KW-1133">Transmembrane helix</keyword>
<name>A0AAJ0GPJ3_9PEZI</name>
<reference evidence="2" key="1">
    <citation type="journal article" date="2023" name="Mol. Phylogenet. Evol.">
        <title>Genome-scale phylogeny and comparative genomics of the fungal order Sordariales.</title>
        <authorList>
            <person name="Hensen N."/>
            <person name="Bonometti L."/>
            <person name="Westerberg I."/>
            <person name="Brannstrom I.O."/>
            <person name="Guillou S."/>
            <person name="Cros-Aarteil S."/>
            <person name="Calhoun S."/>
            <person name="Haridas S."/>
            <person name="Kuo A."/>
            <person name="Mondo S."/>
            <person name="Pangilinan J."/>
            <person name="Riley R."/>
            <person name="LaButti K."/>
            <person name="Andreopoulos B."/>
            <person name="Lipzen A."/>
            <person name="Chen C."/>
            <person name="Yan M."/>
            <person name="Daum C."/>
            <person name="Ng V."/>
            <person name="Clum A."/>
            <person name="Steindorff A."/>
            <person name="Ohm R.A."/>
            <person name="Martin F."/>
            <person name="Silar P."/>
            <person name="Natvig D.O."/>
            <person name="Lalanne C."/>
            <person name="Gautier V."/>
            <person name="Ament-Velasquez S.L."/>
            <person name="Kruys A."/>
            <person name="Hutchinson M.I."/>
            <person name="Powell A.J."/>
            <person name="Barry K."/>
            <person name="Miller A.N."/>
            <person name="Grigoriev I.V."/>
            <person name="Debuchy R."/>
            <person name="Gladieux P."/>
            <person name="Hiltunen Thoren M."/>
            <person name="Johannesson H."/>
        </authorList>
    </citation>
    <scope>NUCLEOTIDE SEQUENCE</scope>
    <source>
        <strain evidence="2">CBS 333.67</strain>
    </source>
</reference>
<dbReference type="AlphaFoldDB" id="A0AAJ0GPJ3"/>
<dbReference type="EMBL" id="JAUDZG010000006">
    <property type="protein sequence ID" value="KAK3303772.1"/>
    <property type="molecule type" value="Genomic_DNA"/>
</dbReference>
<keyword evidence="1" id="KW-0812">Transmembrane</keyword>
<evidence type="ECO:0000313" key="2">
    <source>
        <dbReference type="EMBL" id="KAK3303772.1"/>
    </source>
</evidence>
<reference evidence="2" key="2">
    <citation type="submission" date="2023-06" db="EMBL/GenBank/DDBJ databases">
        <authorList>
            <consortium name="Lawrence Berkeley National Laboratory"/>
            <person name="Mondo S.J."/>
            <person name="Hensen N."/>
            <person name="Bonometti L."/>
            <person name="Westerberg I."/>
            <person name="Brannstrom I.O."/>
            <person name="Guillou S."/>
            <person name="Cros-Aarteil S."/>
            <person name="Calhoun S."/>
            <person name="Haridas S."/>
            <person name="Kuo A."/>
            <person name="Pangilinan J."/>
            <person name="Riley R."/>
            <person name="Labutti K."/>
            <person name="Andreopoulos B."/>
            <person name="Lipzen A."/>
            <person name="Chen C."/>
            <person name="Yanf M."/>
            <person name="Daum C."/>
            <person name="Ng V."/>
            <person name="Clum A."/>
            <person name="Steindorff A."/>
            <person name="Ohm R."/>
            <person name="Martin F."/>
            <person name="Silar P."/>
            <person name="Natvig D."/>
            <person name="Lalanne C."/>
            <person name="Gautier V."/>
            <person name="Ament-Velasquez S.L."/>
            <person name="Kruys A."/>
            <person name="Hutchinson M.I."/>
            <person name="Powell A.J."/>
            <person name="Barry K."/>
            <person name="Miller A.N."/>
            <person name="Grigoriev I.V."/>
            <person name="Debuchy R."/>
            <person name="Gladieux P."/>
            <person name="Thoren M.H."/>
            <person name="Johannesson H."/>
        </authorList>
    </citation>
    <scope>NUCLEOTIDE SEQUENCE</scope>
    <source>
        <strain evidence="2">CBS 333.67</strain>
    </source>
</reference>
<dbReference type="GeneID" id="87886907"/>
<gene>
    <name evidence="2" type="ORF">B0T15DRAFT_513908</name>
</gene>
<dbReference type="Proteomes" id="UP001273166">
    <property type="component" value="Unassembled WGS sequence"/>
</dbReference>
<proteinExistence type="predicted"/>
<evidence type="ECO:0000256" key="1">
    <source>
        <dbReference type="SAM" id="Phobius"/>
    </source>
</evidence>
<sequence length="122" mass="13495">MSIRPRRRISLLYNVGPRFDLLSANPEPFRPQTVRKGKSTSMLRLVFRAIVVNWDPLLALLGCVIVASFVVGMVGDVPRSLDVLKYGAIACAGLMGPLVLQGVLRARRSLRDITELGMEFTL</sequence>
<feature type="transmembrane region" description="Helical" evidence="1">
    <location>
        <begin position="83"/>
        <end position="104"/>
    </location>
</feature>
<keyword evidence="3" id="KW-1185">Reference proteome</keyword>
<accession>A0AAJ0GPJ3</accession>